<dbReference type="WBParaSite" id="maker-unitig_8309-snap-gene-0.2-mRNA-1">
    <property type="protein sequence ID" value="maker-unitig_8309-snap-gene-0.2-mRNA-1"/>
    <property type="gene ID" value="maker-unitig_8309-snap-gene-0.2"/>
</dbReference>
<name>A0A1I8FUP6_9PLAT</name>
<feature type="transmembrane region" description="Helical" evidence="2">
    <location>
        <begin position="633"/>
        <end position="654"/>
    </location>
</feature>
<organism evidence="3 4">
    <name type="scientific">Macrostomum lignano</name>
    <dbReference type="NCBI Taxonomy" id="282301"/>
    <lineage>
        <taxon>Eukaryota</taxon>
        <taxon>Metazoa</taxon>
        <taxon>Spiralia</taxon>
        <taxon>Lophotrochozoa</taxon>
        <taxon>Platyhelminthes</taxon>
        <taxon>Rhabditophora</taxon>
        <taxon>Macrostomorpha</taxon>
        <taxon>Macrostomida</taxon>
        <taxon>Macrostomidae</taxon>
        <taxon>Macrostomum</taxon>
    </lineage>
</organism>
<dbReference type="Proteomes" id="UP000095280">
    <property type="component" value="Unplaced"/>
</dbReference>
<feature type="region of interest" description="Disordered" evidence="1">
    <location>
        <begin position="1"/>
        <end position="29"/>
    </location>
</feature>
<evidence type="ECO:0000313" key="3">
    <source>
        <dbReference type="Proteomes" id="UP000095280"/>
    </source>
</evidence>
<sequence length="682" mass="74054">MAFYHRAVAAQRRRETAGTGAGTRSDLPRRTARQLPGAAAAPAATAAAASRPPTTIRLLTIRIPPPRAPMPPAYNAWYMPPPGTAASAPTDADLGDKPPPLVTNRSPTKSKPAVYASLSRLFSSRSTVDSVLLNVPPGHPRAPDGMVVLHSGRCYGPRVIEQPQLLAFFHRHYRVSFTCKPIWLWDSLTSPGLWALLCNSPAGLTAGLSVVGAAWKSKPEAVYFLNNTIFISLRRWRRFQILFAVPLRMRTRPVGPGLSVSSCLQSFLFSFMSVAVGTKIKQKLTIRRSISAANGPRFSTTDVISNNLYPERWPPPSYNYGGNCDEQPPSYKRSCVHRGLPLNSAMCHRQLQFLIFVLSSLLLAVPLLSQAVDRYGCTHRTGRPAIPTTAPPDFSVELNLVNISYCHAEFHGVGGCTFTCASAAACLNLSKRLSVFSIGPEFGSAPLALVTTDNQTDYRAFATPSNKFYVKLFTRAIVLDVELVKTGACPAGWLYRDGLCYGAAHPNNSRATFTNAAVGCRYVRANLALGFVSSTADVLGLASTTTWPTDPAASITFKGSSTYTCLWRLADCRCVLLLARRFVLSEFICAQMLRYLCSSSRRPGRDAKFYNFEHAGQKPGNRRMPASRSTTTGLLGLAVAAALTGIGFGIRYLWYGRAVANFPRLVPLVAANYAMTADGAAQ</sequence>
<protein>
    <submittedName>
        <fullName evidence="4">CUB domain-containing protein</fullName>
    </submittedName>
</protein>
<dbReference type="AlphaFoldDB" id="A0A1I8FUP6"/>
<accession>A0A1I8FUP6</accession>
<feature type="region of interest" description="Disordered" evidence="1">
    <location>
        <begin position="85"/>
        <end position="109"/>
    </location>
</feature>
<evidence type="ECO:0000256" key="1">
    <source>
        <dbReference type="SAM" id="MobiDB-lite"/>
    </source>
</evidence>
<keyword evidence="2" id="KW-0472">Membrane</keyword>
<keyword evidence="2" id="KW-0812">Transmembrane</keyword>
<proteinExistence type="predicted"/>
<evidence type="ECO:0000313" key="4">
    <source>
        <dbReference type="WBParaSite" id="maker-unitig_8309-snap-gene-0.2-mRNA-1"/>
    </source>
</evidence>
<keyword evidence="2" id="KW-1133">Transmembrane helix</keyword>
<keyword evidence="3" id="KW-1185">Reference proteome</keyword>
<reference evidence="4" key="1">
    <citation type="submission" date="2016-11" db="UniProtKB">
        <authorList>
            <consortium name="WormBaseParasite"/>
        </authorList>
    </citation>
    <scope>IDENTIFICATION</scope>
</reference>
<evidence type="ECO:0000256" key="2">
    <source>
        <dbReference type="SAM" id="Phobius"/>
    </source>
</evidence>